<dbReference type="PROSITE" id="PS50292">
    <property type="entry name" value="PEROXIDASE_3"/>
    <property type="match status" value="1"/>
</dbReference>
<keyword evidence="2" id="KW-0964">Secreted</keyword>
<keyword evidence="4" id="KW-0732">Signal</keyword>
<evidence type="ECO:0008006" key="9">
    <source>
        <dbReference type="Google" id="ProtNLM"/>
    </source>
</evidence>
<keyword evidence="6" id="KW-0349">Heme</keyword>
<gene>
    <name evidence="7" type="ORF">OTU49_010978</name>
</gene>
<dbReference type="SUPFAM" id="SSF48113">
    <property type="entry name" value="Heme-dependent peroxidases"/>
    <property type="match status" value="1"/>
</dbReference>
<evidence type="ECO:0000256" key="6">
    <source>
        <dbReference type="PIRSR" id="PIRSR619791-2"/>
    </source>
</evidence>
<evidence type="ECO:0000256" key="5">
    <source>
        <dbReference type="ARBA" id="ARBA00023180"/>
    </source>
</evidence>
<dbReference type="Pfam" id="PF03098">
    <property type="entry name" value="An_peroxidase"/>
    <property type="match status" value="1"/>
</dbReference>
<organism evidence="7 8">
    <name type="scientific">Cherax quadricarinatus</name>
    <name type="common">Australian red claw crayfish</name>
    <dbReference type="NCBI Taxonomy" id="27406"/>
    <lineage>
        <taxon>Eukaryota</taxon>
        <taxon>Metazoa</taxon>
        <taxon>Ecdysozoa</taxon>
        <taxon>Arthropoda</taxon>
        <taxon>Crustacea</taxon>
        <taxon>Multicrustacea</taxon>
        <taxon>Malacostraca</taxon>
        <taxon>Eumalacostraca</taxon>
        <taxon>Eucarida</taxon>
        <taxon>Decapoda</taxon>
        <taxon>Pleocyemata</taxon>
        <taxon>Astacidea</taxon>
        <taxon>Parastacoidea</taxon>
        <taxon>Parastacidae</taxon>
        <taxon>Cherax</taxon>
    </lineage>
</organism>
<accession>A0AAW0YJU1</accession>
<evidence type="ECO:0000256" key="1">
    <source>
        <dbReference type="ARBA" id="ARBA00004613"/>
    </source>
</evidence>
<comment type="subcellular location">
    <subcellularLocation>
        <location evidence="1">Secreted</location>
    </subcellularLocation>
</comment>
<dbReference type="Gene3D" id="1.10.640.10">
    <property type="entry name" value="Haem peroxidase domain superfamily, animal type"/>
    <property type="match status" value="1"/>
</dbReference>
<reference evidence="7 8" key="1">
    <citation type="journal article" date="2024" name="BMC Genomics">
        <title>Genome assembly of redclaw crayfish (Cherax quadricarinatus) provides insights into its immune adaptation and hypoxia tolerance.</title>
        <authorList>
            <person name="Liu Z."/>
            <person name="Zheng J."/>
            <person name="Li H."/>
            <person name="Fang K."/>
            <person name="Wang S."/>
            <person name="He J."/>
            <person name="Zhou D."/>
            <person name="Weng S."/>
            <person name="Chi M."/>
            <person name="Gu Z."/>
            <person name="He J."/>
            <person name="Li F."/>
            <person name="Wang M."/>
        </authorList>
    </citation>
    <scope>NUCLEOTIDE SEQUENCE [LARGE SCALE GENOMIC DNA]</scope>
    <source>
        <strain evidence="7">ZL_2023a</strain>
    </source>
</reference>
<name>A0AAW0YJU1_CHEQU</name>
<dbReference type="CDD" id="cd09823">
    <property type="entry name" value="peroxinectin_like"/>
    <property type="match status" value="1"/>
</dbReference>
<proteinExistence type="predicted"/>
<dbReference type="InterPro" id="IPR010255">
    <property type="entry name" value="Haem_peroxidase_sf"/>
</dbReference>
<keyword evidence="8" id="KW-1185">Reference proteome</keyword>
<dbReference type="AlphaFoldDB" id="A0AAW0YJU1"/>
<protein>
    <recommendedName>
        <fullName evidence="9">Peroxinectin</fullName>
    </recommendedName>
</protein>
<dbReference type="InterPro" id="IPR019791">
    <property type="entry name" value="Haem_peroxidase_animal"/>
</dbReference>
<dbReference type="GO" id="GO:0004601">
    <property type="term" value="F:peroxidase activity"/>
    <property type="evidence" value="ECO:0007669"/>
    <property type="project" value="UniProtKB-KW"/>
</dbReference>
<dbReference type="InterPro" id="IPR037120">
    <property type="entry name" value="Haem_peroxidase_sf_animal"/>
</dbReference>
<keyword evidence="6" id="KW-0408">Iron</keyword>
<dbReference type="GO" id="GO:0046872">
    <property type="term" value="F:metal ion binding"/>
    <property type="evidence" value="ECO:0007669"/>
    <property type="project" value="UniProtKB-KW"/>
</dbReference>
<evidence type="ECO:0000256" key="3">
    <source>
        <dbReference type="ARBA" id="ARBA00022559"/>
    </source>
</evidence>
<dbReference type="PANTHER" id="PTHR11475:SF4">
    <property type="entry name" value="CHORION PEROXIDASE"/>
    <property type="match status" value="1"/>
</dbReference>
<dbReference type="EMBL" id="JARKIK010000005">
    <property type="protein sequence ID" value="KAK8751902.1"/>
    <property type="molecule type" value="Genomic_DNA"/>
</dbReference>
<keyword evidence="6" id="KW-0479">Metal-binding</keyword>
<evidence type="ECO:0000256" key="2">
    <source>
        <dbReference type="ARBA" id="ARBA00022525"/>
    </source>
</evidence>
<keyword evidence="3" id="KW-0560">Oxidoreductase</keyword>
<evidence type="ECO:0000313" key="8">
    <source>
        <dbReference type="Proteomes" id="UP001445076"/>
    </source>
</evidence>
<feature type="binding site" description="axial binding residue" evidence="6">
    <location>
        <position position="294"/>
    </location>
    <ligand>
        <name>heme b</name>
        <dbReference type="ChEBI" id="CHEBI:60344"/>
    </ligand>
    <ligandPart>
        <name>Fe</name>
        <dbReference type="ChEBI" id="CHEBI:18248"/>
    </ligandPart>
</feature>
<dbReference type="GO" id="GO:0006979">
    <property type="term" value="P:response to oxidative stress"/>
    <property type="evidence" value="ECO:0007669"/>
    <property type="project" value="InterPro"/>
</dbReference>
<keyword evidence="3" id="KW-0575">Peroxidase</keyword>
<keyword evidence="5" id="KW-0325">Glycoprotein</keyword>
<evidence type="ECO:0000313" key="7">
    <source>
        <dbReference type="EMBL" id="KAK8751902.1"/>
    </source>
</evidence>
<comment type="caution">
    <text evidence="7">The sequence shown here is derived from an EMBL/GenBank/DDBJ whole genome shotgun (WGS) entry which is preliminary data.</text>
</comment>
<evidence type="ECO:0000256" key="4">
    <source>
        <dbReference type="ARBA" id="ARBA00022729"/>
    </source>
</evidence>
<dbReference type="GO" id="GO:0005576">
    <property type="term" value="C:extracellular region"/>
    <property type="evidence" value="ECO:0007669"/>
    <property type="project" value="UniProtKB-SubCell"/>
</dbReference>
<dbReference type="GO" id="GO:0020037">
    <property type="term" value="F:heme binding"/>
    <property type="evidence" value="ECO:0007669"/>
    <property type="project" value="InterPro"/>
</dbReference>
<sequence>GVSAPRTRGADGFPLPNVRHVSNTIIPDFDIPDQTFTLSVMQWAQFTDHDIAHVPFPHMESGEGIQCCMNGRPVTGPLRHPRCWPIDTAGDPFFGPQGGGCMNFVRSMVAVGAGSDCTFGYAEQLNQLTHWLDASTVYGSEEEEQRALREFRNGLLKTSGNNLLPINPNQGGLCEGRNKGVLCYLAGDSRVNEQPGLTAIHTLWVRQHNRVARDLQNLNPHWSDEAVFQETRRIIIAQIQHITFNEWLPIIVGDSFMRSFGINTIPSGYSFDYIPNFNPSMNNEFSTAAFRFGHTLVQGTMSLFSASGGVSSVRMRDHFNSPHLIQSHGLLDDIVRSFTQLPIQSFDPFVTQELSNHLFQTPKFNFGMDLMSLNLHRGRDHGIATYNDIRHICGLPRAQSFKDLLDQISPEVVERLASMYRSVDDIDFFVGGLAERSVSGGLLGWTFLCVVGDQFARLKKGDRFFYDLGGQPGSFTEPQLEEIRRTSWARIICDNANVEAVQPLAFRQTNIRINQPVSCQGPNIPRPNWAQWLGERPAA</sequence>
<feature type="non-terminal residue" evidence="7">
    <location>
        <position position="1"/>
    </location>
</feature>
<dbReference type="PRINTS" id="PR00457">
    <property type="entry name" value="ANPEROXIDASE"/>
</dbReference>
<dbReference type="Proteomes" id="UP001445076">
    <property type="component" value="Unassembled WGS sequence"/>
</dbReference>
<dbReference type="FunFam" id="1.10.640.10:FF:000003">
    <property type="entry name" value="chorion peroxidase"/>
    <property type="match status" value="1"/>
</dbReference>
<dbReference type="PANTHER" id="PTHR11475">
    <property type="entry name" value="OXIDASE/PEROXIDASE"/>
    <property type="match status" value="1"/>
</dbReference>